<proteinExistence type="predicted"/>
<reference evidence="2" key="2">
    <citation type="submission" date="2017-05" db="UniProtKB">
        <authorList>
            <consortium name="EnsemblMetazoa"/>
        </authorList>
    </citation>
    <scope>IDENTIFICATION</scope>
</reference>
<dbReference type="AlphaFoldDB" id="A0A1X7VMW6"/>
<feature type="transmembrane region" description="Helical" evidence="1">
    <location>
        <begin position="114"/>
        <end position="137"/>
    </location>
</feature>
<dbReference type="EnsemblMetazoa" id="Aqu2.1.41412_001">
    <property type="protein sequence ID" value="Aqu2.1.41412_001"/>
    <property type="gene ID" value="Aqu2.1.41412"/>
</dbReference>
<reference evidence="3" key="1">
    <citation type="journal article" date="2010" name="Nature">
        <title>The Amphimedon queenslandica genome and the evolution of animal complexity.</title>
        <authorList>
            <person name="Srivastava M."/>
            <person name="Simakov O."/>
            <person name="Chapman J."/>
            <person name="Fahey B."/>
            <person name="Gauthier M.E."/>
            <person name="Mitros T."/>
            <person name="Richards G.S."/>
            <person name="Conaco C."/>
            <person name="Dacre M."/>
            <person name="Hellsten U."/>
            <person name="Larroux C."/>
            <person name="Putnam N.H."/>
            <person name="Stanke M."/>
            <person name="Adamska M."/>
            <person name="Darling A."/>
            <person name="Degnan S.M."/>
            <person name="Oakley T.H."/>
            <person name="Plachetzki D.C."/>
            <person name="Zhai Y."/>
            <person name="Adamski M."/>
            <person name="Calcino A."/>
            <person name="Cummins S.F."/>
            <person name="Goodstein D.M."/>
            <person name="Harris C."/>
            <person name="Jackson D.J."/>
            <person name="Leys S.P."/>
            <person name="Shu S."/>
            <person name="Woodcroft B.J."/>
            <person name="Vervoort M."/>
            <person name="Kosik K.S."/>
            <person name="Manning G."/>
            <person name="Degnan B.M."/>
            <person name="Rokhsar D.S."/>
        </authorList>
    </citation>
    <scope>NUCLEOTIDE SEQUENCE [LARGE SCALE GENOMIC DNA]</scope>
</reference>
<dbReference type="EnsemblMetazoa" id="XM_020006409.1">
    <property type="protein sequence ID" value="XP_019861968.1"/>
    <property type="gene ID" value="LOC109590504"/>
</dbReference>
<evidence type="ECO:0000313" key="2">
    <source>
        <dbReference type="EnsemblMetazoa" id="Aqu2.1.41412_001"/>
    </source>
</evidence>
<dbReference type="Proteomes" id="UP000007879">
    <property type="component" value="Unassembled WGS sequence"/>
</dbReference>
<dbReference type="InParanoid" id="A0A1X7VMW6"/>
<name>A0A1X7VMW6_AMPQE</name>
<organism evidence="2">
    <name type="scientific">Amphimedon queenslandica</name>
    <name type="common">Sponge</name>
    <dbReference type="NCBI Taxonomy" id="400682"/>
    <lineage>
        <taxon>Eukaryota</taxon>
        <taxon>Metazoa</taxon>
        <taxon>Porifera</taxon>
        <taxon>Demospongiae</taxon>
        <taxon>Heteroscleromorpha</taxon>
        <taxon>Haplosclerida</taxon>
        <taxon>Niphatidae</taxon>
        <taxon>Amphimedon</taxon>
    </lineage>
</organism>
<evidence type="ECO:0000256" key="1">
    <source>
        <dbReference type="SAM" id="Phobius"/>
    </source>
</evidence>
<gene>
    <name evidence="2" type="primary">109590504</name>
</gene>
<keyword evidence="3" id="KW-1185">Reference proteome</keyword>
<accession>A0A1X7VMW6</accession>
<feature type="transmembrane region" description="Helical" evidence="1">
    <location>
        <begin position="39"/>
        <end position="59"/>
    </location>
</feature>
<dbReference type="KEGG" id="aqu:109590504"/>
<feature type="transmembrane region" description="Helical" evidence="1">
    <location>
        <begin position="158"/>
        <end position="178"/>
    </location>
</feature>
<evidence type="ECO:0000313" key="3">
    <source>
        <dbReference type="Proteomes" id="UP000007879"/>
    </source>
</evidence>
<keyword evidence="1" id="KW-0812">Transmembrane</keyword>
<protein>
    <submittedName>
        <fullName evidence="2">Uncharacterized protein</fullName>
    </submittedName>
</protein>
<feature type="transmembrane region" description="Helical" evidence="1">
    <location>
        <begin position="80"/>
        <end position="102"/>
    </location>
</feature>
<keyword evidence="1" id="KW-0472">Membrane</keyword>
<sequence>MVAPVGSSIGRRSTAVSLNRRKRRTFSNITAQWFTVPQFITKLLELTLSSISIILIFTWESEGIRVTTIRQDDYNYRNYFFYYICVLSTSVLYSVILMILGWTGVRLPSKAVTLLAGGGVLLWLFANPLMSGTIKILDNSVYARQNNLNTLQLKATSVLGFFLLATFIFDILLGFIGLNTSEKLNNKSGQIELKNSQSVIATARLTAQQSNKMLH</sequence>
<keyword evidence="1" id="KW-1133">Transmembrane helix</keyword>